<comment type="similarity">
    <text evidence="2">Belongs to the eukaryotic RPA49/POLR1E RNA polymerase subunit family.</text>
</comment>
<comment type="caution">
    <text evidence="7">The sequence shown here is derived from an EMBL/GenBank/DDBJ whole genome shotgun (WGS) entry which is preliminary data.</text>
</comment>
<keyword evidence="4" id="KW-0804">Transcription</keyword>
<dbReference type="AlphaFoldDB" id="A0AAN6DT73"/>
<proteinExistence type="inferred from homology"/>
<evidence type="ECO:0000313" key="8">
    <source>
        <dbReference type="Proteomes" id="UP001203852"/>
    </source>
</evidence>
<organism evidence="7 8">
    <name type="scientific">Exophiala viscosa</name>
    <dbReference type="NCBI Taxonomy" id="2486360"/>
    <lineage>
        <taxon>Eukaryota</taxon>
        <taxon>Fungi</taxon>
        <taxon>Dikarya</taxon>
        <taxon>Ascomycota</taxon>
        <taxon>Pezizomycotina</taxon>
        <taxon>Eurotiomycetes</taxon>
        <taxon>Chaetothyriomycetidae</taxon>
        <taxon>Chaetothyriales</taxon>
        <taxon>Herpotrichiellaceae</taxon>
        <taxon>Exophiala</taxon>
    </lineage>
</organism>
<dbReference type="GO" id="GO:0006351">
    <property type="term" value="P:DNA-templated transcription"/>
    <property type="evidence" value="ECO:0007669"/>
    <property type="project" value="InterPro"/>
</dbReference>
<evidence type="ECO:0000256" key="2">
    <source>
        <dbReference type="ARBA" id="ARBA00009430"/>
    </source>
</evidence>
<dbReference type="GO" id="GO:0005730">
    <property type="term" value="C:nucleolus"/>
    <property type="evidence" value="ECO:0007669"/>
    <property type="project" value="UniProtKB-SubCell"/>
</dbReference>
<feature type="compositionally biased region" description="Polar residues" evidence="6">
    <location>
        <begin position="118"/>
        <end position="144"/>
    </location>
</feature>
<keyword evidence="8" id="KW-1185">Reference proteome</keyword>
<dbReference type="Pfam" id="PF06870">
    <property type="entry name" value="RNA_pol_I_A49"/>
    <property type="match status" value="1"/>
</dbReference>
<reference evidence="7" key="1">
    <citation type="journal article" date="2022" name="bioRxiv">
        <title>Deciphering the potential niche of two novel black yeast fungi from a biological soil crust based on their genomes, phenotypes, and melanin regulation.</title>
        <authorList>
            <consortium name="DOE Joint Genome Institute"/>
            <person name="Carr E.C."/>
            <person name="Barton Q."/>
            <person name="Grambo S."/>
            <person name="Sullivan M."/>
            <person name="Renfro C.M."/>
            <person name="Kuo A."/>
            <person name="Pangilinan J."/>
            <person name="Lipzen A."/>
            <person name="Keymanesh K."/>
            <person name="Savage E."/>
            <person name="Barry K."/>
            <person name="Grigoriev I.V."/>
            <person name="Riekhof W.R."/>
            <person name="Harris S.S."/>
        </authorList>
    </citation>
    <scope>NUCLEOTIDE SEQUENCE</scope>
    <source>
        <strain evidence="7">JF 03-4F</strain>
    </source>
</reference>
<evidence type="ECO:0000256" key="4">
    <source>
        <dbReference type="ARBA" id="ARBA00023163"/>
    </source>
</evidence>
<dbReference type="InterPro" id="IPR009668">
    <property type="entry name" value="RNA_pol-assoc_fac_A49-like"/>
</dbReference>
<name>A0AAN6DT73_9EURO</name>
<dbReference type="EMBL" id="MU404355">
    <property type="protein sequence ID" value="KAI1612224.1"/>
    <property type="molecule type" value="Genomic_DNA"/>
</dbReference>
<feature type="region of interest" description="Disordered" evidence="6">
    <location>
        <begin position="1"/>
        <end position="26"/>
    </location>
</feature>
<dbReference type="GO" id="GO:0003677">
    <property type="term" value="F:DNA binding"/>
    <property type="evidence" value="ECO:0007669"/>
    <property type="project" value="InterPro"/>
</dbReference>
<gene>
    <name evidence="7" type="ORF">EDD36DRAFT_278935</name>
</gene>
<dbReference type="GO" id="GO:0000428">
    <property type="term" value="C:DNA-directed RNA polymerase complex"/>
    <property type="evidence" value="ECO:0007669"/>
    <property type="project" value="UniProtKB-KW"/>
</dbReference>
<dbReference type="Proteomes" id="UP001203852">
    <property type="component" value="Unassembled WGS sequence"/>
</dbReference>
<dbReference type="PANTHER" id="PTHR14440">
    <property type="entry name" value="DNA-DIRECTED RNA POLYMERASE I SUBUNIT RPA49"/>
    <property type="match status" value="1"/>
</dbReference>
<keyword evidence="3 7" id="KW-0240">DNA-directed RNA polymerase</keyword>
<comment type="subcellular location">
    <subcellularLocation>
        <location evidence="1">Nucleus</location>
        <location evidence="1">Nucleolus</location>
    </subcellularLocation>
</comment>
<evidence type="ECO:0000256" key="3">
    <source>
        <dbReference type="ARBA" id="ARBA00022478"/>
    </source>
</evidence>
<evidence type="ECO:0000313" key="7">
    <source>
        <dbReference type="EMBL" id="KAI1612224.1"/>
    </source>
</evidence>
<keyword evidence="5" id="KW-0539">Nucleus</keyword>
<feature type="region of interest" description="Disordered" evidence="6">
    <location>
        <begin position="115"/>
        <end position="144"/>
    </location>
</feature>
<evidence type="ECO:0000256" key="1">
    <source>
        <dbReference type="ARBA" id="ARBA00004604"/>
    </source>
</evidence>
<protein>
    <submittedName>
        <fullName evidence="7">DNA-directed RNA polymerase I subunit A49</fullName>
    </submittedName>
</protein>
<evidence type="ECO:0000256" key="6">
    <source>
        <dbReference type="SAM" id="MobiDB-lite"/>
    </source>
</evidence>
<sequence>MAEKKRKAVAPEGERPAKKPQTSKVKVTHLSTADIAKPVVASSPGFNLPSNASFNAFSKKSSAQSTLLLQSSTHPTIDYLATESSTTDVADKHVKHYIAVFDPVTSHLKVLPAKKMSVRSSVRTPGQDSNSDSEAEATQATPSSRAALTAAFGTKKSKKAVASMAENRLLAHAGDAADGTQDALSSAILSSIKDEGDDADTVDQATARANKPLPQADLSATDITQVYPFSSLIFPGPPRTTLSQMPIAYWRDRIGSSKPVNSRFRFIAHRVEGLTKPHIDNPADKTYLTNLQILRYIQLLLEIHTYIARLPHRRPIPDPEKWPAKTTSDASLSTTFLSKLISHFFPTSQPTQQAKTLLITTILALTLHIPPPKFHAGQDLPALITEPTDISLDLALQPAEVNKYYRELGCKMDSLTEGELTRYGWEKAGKARKVVDATGKEVSLPKPKFAKLRFPIEFPKVSSGRPSARR</sequence>
<accession>A0AAN6DT73</accession>
<evidence type="ECO:0000256" key="5">
    <source>
        <dbReference type="ARBA" id="ARBA00023242"/>
    </source>
</evidence>